<gene>
    <name evidence="2" type="ORF">ElyMa_004186300</name>
</gene>
<accession>A0AAV4GKS9</accession>
<sequence>MKIDNNNNDAGNIPECPRPPENQPIPEPRDWRMDLNDMVQPDCPSSTYKRRSGSGRCGVRRSLLDDYNVVGRQDRIFPPLCLSRYKGILPRPFEPKARRNILKPPLQRARPGSVEDPTNYMYGDLQSLHQALSVMNIAGIPEAPGAPTKSRRHQTYDRFMPPGKLIFQNTDESGEENEGL</sequence>
<organism evidence="2 3">
    <name type="scientific">Elysia marginata</name>
    <dbReference type="NCBI Taxonomy" id="1093978"/>
    <lineage>
        <taxon>Eukaryota</taxon>
        <taxon>Metazoa</taxon>
        <taxon>Spiralia</taxon>
        <taxon>Lophotrochozoa</taxon>
        <taxon>Mollusca</taxon>
        <taxon>Gastropoda</taxon>
        <taxon>Heterobranchia</taxon>
        <taxon>Euthyneura</taxon>
        <taxon>Panpulmonata</taxon>
        <taxon>Sacoglossa</taxon>
        <taxon>Placobranchoidea</taxon>
        <taxon>Plakobranchidae</taxon>
        <taxon>Elysia</taxon>
    </lineage>
</organism>
<reference evidence="2 3" key="1">
    <citation type="journal article" date="2021" name="Elife">
        <title>Chloroplast acquisition without the gene transfer in kleptoplastic sea slugs, Plakobranchus ocellatus.</title>
        <authorList>
            <person name="Maeda T."/>
            <person name="Takahashi S."/>
            <person name="Yoshida T."/>
            <person name="Shimamura S."/>
            <person name="Takaki Y."/>
            <person name="Nagai Y."/>
            <person name="Toyoda A."/>
            <person name="Suzuki Y."/>
            <person name="Arimoto A."/>
            <person name="Ishii H."/>
            <person name="Satoh N."/>
            <person name="Nishiyama T."/>
            <person name="Hasebe M."/>
            <person name="Maruyama T."/>
            <person name="Minagawa J."/>
            <person name="Obokata J."/>
            <person name="Shigenobu S."/>
        </authorList>
    </citation>
    <scope>NUCLEOTIDE SEQUENCE [LARGE SCALE GENOMIC DNA]</scope>
</reference>
<dbReference type="EMBL" id="BMAT01008477">
    <property type="protein sequence ID" value="GFR85919.1"/>
    <property type="molecule type" value="Genomic_DNA"/>
</dbReference>
<feature type="compositionally biased region" description="Pro residues" evidence="1">
    <location>
        <begin position="16"/>
        <end position="26"/>
    </location>
</feature>
<name>A0AAV4GKS9_9GAST</name>
<feature type="region of interest" description="Disordered" evidence="1">
    <location>
        <begin position="1"/>
        <end position="30"/>
    </location>
</feature>
<evidence type="ECO:0000313" key="3">
    <source>
        <dbReference type="Proteomes" id="UP000762676"/>
    </source>
</evidence>
<feature type="compositionally biased region" description="Polar residues" evidence="1">
    <location>
        <begin position="1"/>
        <end position="10"/>
    </location>
</feature>
<comment type="caution">
    <text evidence="2">The sequence shown here is derived from an EMBL/GenBank/DDBJ whole genome shotgun (WGS) entry which is preliminary data.</text>
</comment>
<dbReference type="Proteomes" id="UP000762676">
    <property type="component" value="Unassembled WGS sequence"/>
</dbReference>
<keyword evidence="3" id="KW-1185">Reference proteome</keyword>
<proteinExistence type="predicted"/>
<evidence type="ECO:0000256" key="1">
    <source>
        <dbReference type="SAM" id="MobiDB-lite"/>
    </source>
</evidence>
<dbReference type="AlphaFoldDB" id="A0AAV4GKS9"/>
<protein>
    <submittedName>
        <fullName evidence="2">Uncharacterized protein</fullName>
    </submittedName>
</protein>
<evidence type="ECO:0000313" key="2">
    <source>
        <dbReference type="EMBL" id="GFR85919.1"/>
    </source>
</evidence>